<dbReference type="InParanoid" id="A0A0C3DUI8"/>
<organism evidence="2 3">
    <name type="scientific">Oidiodendron maius (strain Zn)</name>
    <dbReference type="NCBI Taxonomy" id="913774"/>
    <lineage>
        <taxon>Eukaryota</taxon>
        <taxon>Fungi</taxon>
        <taxon>Dikarya</taxon>
        <taxon>Ascomycota</taxon>
        <taxon>Pezizomycotina</taxon>
        <taxon>Leotiomycetes</taxon>
        <taxon>Leotiomycetes incertae sedis</taxon>
        <taxon>Myxotrichaceae</taxon>
        <taxon>Oidiodendron</taxon>
    </lineage>
</organism>
<evidence type="ECO:0000313" key="2">
    <source>
        <dbReference type="EMBL" id="KIN05738.1"/>
    </source>
</evidence>
<dbReference type="PANTHER" id="PTHR10963">
    <property type="entry name" value="GLYCOSYL HYDROLASE-RELATED"/>
    <property type="match status" value="1"/>
</dbReference>
<dbReference type="Pfam" id="PF26113">
    <property type="entry name" value="GH16_XgeA"/>
    <property type="match status" value="1"/>
</dbReference>
<dbReference type="OrthoDB" id="192832at2759"/>
<dbReference type="SUPFAM" id="SSF49899">
    <property type="entry name" value="Concanavalin A-like lectins/glucanases"/>
    <property type="match status" value="1"/>
</dbReference>
<dbReference type="GO" id="GO:0004553">
    <property type="term" value="F:hydrolase activity, hydrolyzing O-glycosyl compounds"/>
    <property type="evidence" value="ECO:0007669"/>
    <property type="project" value="InterPro"/>
</dbReference>
<proteinExistence type="predicted"/>
<dbReference type="Gene3D" id="2.60.120.200">
    <property type="match status" value="1"/>
</dbReference>
<dbReference type="Proteomes" id="UP000054321">
    <property type="component" value="Unassembled WGS sequence"/>
</dbReference>
<keyword evidence="2" id="KW-0378">Hydrolase</keyword>
<evidence type="ECO:0000259" key="1">
    <source>
        <dbReference type="PROSITE" id="PS51762"/>
    </source>
</evidence>
<reference evidence="3" key="2">
    <citation type="submission" date="2015-01" db="EMBL/GenBank/DDBJ databases">
        <title>Evolutionary Origins and Diversification of the Mycorrhizal Mutualists.</title>
        <authorList>
            <consortium name="DOE Joint Genome Institute"/>
            <consortium name="Mycorrhizal Genomics Consortium"/>
            <person name="Kohler A."/>
            <person name="Kuo A."/>
            <person name="Nagy L.G."/>
            <person name="Floudas D."/>
            <person name="Copeland A."/>
            <person name="Barry K.W."/>
            <person name="Cichocki N."/>
            <person name="Veneault-Fourrey C."/>
            <person name="LaButti K."/>
            <person name="Lindquist E.A."/>
            <person name="Lipzen A."/>
            <person name="Lundell T."/>
            <person name="Morin E."/>
            <person name="Murat C."/>
            <person name="Riley R."/>
            <person name="Ohm R."/>
            <person name="Sun H."/>
            <person name="Tunlid A."/>
            <person name="Henrissat B."/>
            <person name="Grigoriev I.V."/>
            <person name="Hibbett D.S."/>
            <person name="Martin F."/>
        </authorList>
    </citation>
    <scope>NUCLEOTIDE SEQUENCE [LARGE SCALE GENOMIC DNA]</scope>
    <source>
        <strain evidence="3">Zn</strain>
    </source>
</reference>
<dbReference type="AlphaFoldDB" id="A0A0C3DUI8"/>
<dbReference type="InterPro" id="IPR013320">
    <property type="entry name" value="ConA-like_dom_sf"/>
</dbReference>
<keyword evidence="3" id="KW-1185">Reference proteome</keyword>
<sequence length="246" mass="26348">MHLLWSDEFNGSGNIDLSKWQYYTGGQVNGELEHYSGDHCTLSGSGSLLITPLNVDGQWESCRIETKDAWAPPTGGKLQVQSHFKLGKAGATLQGIWPAFWSLGESMRQGTSWPACGEIDTFENINGQAQGFGTLHCGTTCHGGEGLSLAAPFDYGTPHTWSHIIDITNGDWTQQSITFSLDGNPYHIIHGSDLNNQADWTAVAQKAMYITLNVAVGGTFPGAPAANTASGSDAGMEIDYVAVYST</sequence>
<gene>
    <name evidence="2" type="ORF">OIDMADRAFT_189247</name>
</gene>
<dbReference type="PROSITE" id="PS51762">
    <property type="entry name" value="GH16_2"/>
    <property type="match status" value="1"/>
</dbReference>
<dbReference type="InterPro" id="IPR050546">
    <property type="entry name" value="Glycosyl_Hydrlase_16"/>
</dbReference>
<dbReference type="EMBL" id="KN832871">
    <property type="protein sequence ID" value="KIN05738.1"/>
    <property type="molecule type" value="Genomic_DNA"/>
</dbReference>
<dbReference type="GO" id="GO:0005975">
    <property type="term" value="P:carbohydrate metabolic process"/>
    <property type="evidence" value="ECO:0007669"/>
    <property type="project" value="InterPro"/>
</dbReference>
<evidence type="ECO:0000313" key="3">
    <source>
        <dbReference type="Proteomes" id="UP000054321"/>
    </source>
</evidence>
<accession>A0A0C3DUI8</accession>
<reference evidence="2 3" key="1">
    <citation type="submission" date="2014-04" db="EMBL/GenBank/DDBJ databases">
        <authorList>
            <consortium name="DOE Joint Genome Institute"/>
            <person name="Kuo A."/>
            <person name="Martino E."/>
            <person name="Perotto S."/>
            <person name="Kohler A."/>
            <person name="Nagy L.G."/>
            <person name="Floudas D."/>
            <person name="Copeland A."/>
            <person name="Barry K.W."/>
            <person name="Cichocki N."/>
            <person name="Veneault-Fourrey C."/>
            <person name="LaButti K."/>
            <person name="Lindquist E.A."/>
            <person name="Lipzen A."/>
            <person name="Lundell T."/>
            <person name="Morin E."/>
            <person name="Murat C."/>
            <person name="Sun H."/>
            <person name="Tunlid A."/>
            <person name="Henrissat B."/>
            <person name="Grigoriev I.V."/>
            <person name="Hibbett D.S."/>
            <person name="Martin F."/>
            <person name="Nordberg H.P."/>
            <person name="Cantor M.N."/>
            <person name="Hua S.X."/>
        </authorList>
    </citation>
    <scope>NUCLEOTIDE SEQUENCE [LARGE SCALE GENOMIC DNA]</scope>
    <source>
        <strain evidence="2 3">Zn</strain>
    </source>
</reference>
<feature type="domain" description="GH16" evidence="1">
    <location>
        <begin position="1"/>
        <end position="246"/>
    </location>
</feature>
<name>A0A0C3DUI8_OIDMZ</name>
<dbReference type="STRING" id="913774.A0A0C3DUI8"/>
<dbReference type="HOGENOM" id="CLU_019533_3_1_1"/>
<dbReference type="PANTHER" id="PTHR10963:SF60">
    <property type="entry name" value="GRAM-NEGATIVE BACTERIA-BINDING PROTEIN 1-RELATED"/>
    <property type="match status" value="1"/>
</dbReference>
<dbReference type="InterPro" id="IPR000757">
    <property type="entry name" value="Beta-glucanase-like"/>
</dbReference>
<protein>
    <submittedName>
        <fullName evidence="2">Glycoside hydrolase family 16 protein</fullName>
    </submittedName>
</protein>